<proteinExistence type="predicted"/>
<evidence type="ECO:0000259" key="3">
    <source>
        <dbReference type="Pfam" id="PF02520"/>
    </source>
</evidence>
<dbReference type="PANTHER" id="PTHR21593">
    <property type="entry name" value="PRION-LIKE- Q/N-RICH -DOMAIN-BEARING PROTEIN PROTEIN"/>
    <property type="match status" value="1"/>
</dbReference>
<dbReference type="Pfam" id="PF02520">
    <property type="entry name" value="ANIS5_cation-bd"/>
    <property type="match status" value="1"/>
</dbReference>
<organism evidence="4 5">
    <name type="scientific">Cylicocyclus nassatus</name>
    <name type="common">Nematode worm</name>
    <dbReference type="NCBI Taxonomy" id="53992"/>
    <lineage>
        <taxon>Eukaryota</taxon>
        <taxon>Metazoa</taxon>
        <taxon>Ecdysozoa</taxon>
        <taxon>Nematoda</taxon>
        <taxon>Chromadorea</taxon>
        <taxon>Rhabditida</taxon>
        <taxon>Rhabditina</taxon>
        <taxon>Rhabditomorpha</taxon>
        <taxon>Strongyloidea</taxon>
        <taxon>Strongylidae</taxon>
        <taxon>Cylicocyclus</taxon>
    </lineage>
</organism>
<feature type="signal peptide" evidence="2">
    <location>
        <begin position="1"/>
        <end position="17"/>
    </location>
</feature>
<dbReference type="AlphaFoldDB" id="A0AA36H0Q2"/>
<feature type="chain" id="PRO_5041277860" description="SXP/RAL-2 family protein Ani s 5-like cation-binding domain-containing protein" evidence="2">
    <location>
        <begin position="18"/>
        <end position="206"/>
    </location>
</feature>
<feature type="region of interest" description="Disordered" evidence="1">
    <location>
        <begin position="175"/>
        <end position="206"/>
    </location>
</feature>
<comment type="caution">
    <text evidence="4">The sequence shown here is derived from an EMBL/GenBank/DDBJ whole genome shotgun (WGS) entry which is preliminary data.</text>
</comment>
<dbReference type="InterPro" id="IPR052823">
    <property type="entry name" value="SXP/RAL-2_related"/>
</dbReference>
<feature type="region of interest" description="Disordered" evidence="1">
    <location>
        <begin position="26"/>
        <end position="52"/>
    </location>
</feature>
<protein>
    <recommendedName>
        <fullName evidence="3">SXP/RAL-2 family protein Ani s 5-like cation-binding domain-containing protein</fullName>
    </recommendedName>
</protein>
<evidence type="ECO:0000256" key="2">
    <source>
        <dbReference type="SAM" id="SignalP"/>
    </source>
</evidence>
<dbReference type="PANTHER" id="PTHR21593:SF36">
    <property type="entry name" value="DUF148 DOMAIN-CONTAINING PROTEIN-RELATED"/>
    <property type="match status" value="1"/>
</dbReference>
<keyword evidence="5" id="KW-1185">Reference proteome</keyword>
<name>A0AA36H0Q2_CYLNA</name>
<gene>
    <name evidence="4" type="ORF">CYNAS_LOCUS13867</name>
</gene>
<reference evidence="4" key="1">
    <citation type="submission" date="2023-07" db="EMBL/GenBank/DDBJ databases">
        <authorList>
            <consortium name="CYATHOMIX"/>
        </authorList>
    </citation>
    <scope>NUCLEOTIDE SEQUENCE</scope>
    <source>
        <strain evidence="4">N/A</strain>
    </source>
</reference>
<sequence length="206" mass="22989">MSKTLAVLAIIGAVVLAQIEVEEFAEEDAADNGSPRQIQYKPGGGRHHGHGPSYLRNVTREARMEYYSILRNSALTIAQQKMEIVAWAERHGVEGQLAEFNVNQTLIKEETRQNITLLLSVLPYAVQRMHEIIDNEDQTFAQQHQALRNLTMENPTLFHAARFINDLFSRRCCGGRGGPGPRGGPRGPGREMDSSFAVSEADMEEE</sequence>
<accession>A0AA36H0Q2</accession>
<evidence type="ECO:0000313" key="5">
    <source>
        <dbReference type="Proteomes" id="UP001176961"/>
    </source>
</evidence>
<feature type="compositionally biased region" description="Gly residues" evidence="1">
    <location>
        <begin position="175"/>
        <end position="187"/>
    </location>
</feature>
<evidence type="ECO:0000313" key="4">
    <source>
        <dbReference type="EMBL" id="CAJ0601884.1"/>
    </source>
</evidence>
<keyword evidence="2" id="KW-0732">Signal</keyword>
<dbReference type="Proteomes" id="UP001176961">
    <property type="component" value="Unassembled WGS sequence"/>
</dbReference>
<evidence type="ECO:0000256" key="1">
    <source>
        <dbReference type="SAM" id="MobiDB-lite"/>
    </source>
</evidence>
<dbReference type="InterPro" id="IPR003677">
    <property type="entry name" value="ANIS5_cation-bd"/>
</dbReference>
<feature type="domain" description="SXP/RAL-2 family protein Ani s 5-like cation-binding" evidence="3">
    <location>
        <begin position="61"/>
        <end position="167"/>
    </location>
</feature>
<dbReference type="EMBL" id="CATQJL010000305">
    <property type="protein sequence ID" value="CAJ0601884.1"/>
    <property type="molecule type" value="Genomic_DNA"/>
</dbReference>